<feature type="region of interest" description="Disordered" evidence="5">
    <location>
        <begin position="1475"/>
        <end position="1497"/>
    </location>
</feature>
<dbReference type="PANTHER" id="PTHR43109">
    <property type="entry name" value="NUCLEOSIDE DIPHOSPHATE KINASE 7"/>
    <property type="match status" value="1"/>
</dbReference>
<feature type="region of interest" description="Disordered" evidence="5">
    <location>
        <begin position="449"/>
        <end position="571"/>
    </location>
</feature>
<dbReference type="SUPFAM" id="SSF54919">
    <property type="entry name" value="Nucleoside diphosphate kinase, NDK"/>
    <property type="match status" value="4"/>
</dbReference>
<dbReference type="Pfam" id="PF00334">
    <property type="entry name" value="NDK"/>
    <property type="match status" value="2"/>
</dbReference>
<gene>
    <name evidence="8" type="primary">LOC110989830</name>
</gene>
<feature type="compositionally biased region" description="Low complexity" evidence="5">
    <location>
        <begin position="111"/>
        <end position="121"/>
    </location>
</feature>
<feature type="region of interest" description="Disordered" evidence="5">
    <location>
        <begin position="752"/>
        <end position="774"/>
    </location>
</feature>
<comment type="subcellular location">
    <subcellularLocation>
        <location evidence="1">Cytoplasm</location>
    </subcellularLocation>
</comment>
<feature type="compositionally biased region" description="Polar residues" evidence="5">
    <location>
        <begin position="516"/>
        <end position="529"/>
    </location>
</feature>
<name>A0A8B7ZZL2_ACAPL</name>
<proteinExistence type="inferred from homology"/>
<dbReference type="InterPro" id="IPR034907">
    <property type="entry name" value="NDK-like_dom"/>
</dbReference>
<evidence type="ECO:0000313" key="8">
    <source>
        <dbReference type="RefSeq" id="XP_022110175.1"/>
    </source>
</evidence>
<evidence type="ECO:0000313" key="7">
    <source>
        <dbReference type="Proteomes" id="UP000694845"/>
    </source>
</evidence>
<comment type="caution">
    <text evidence="3">Lacks conserved residue(s) required for the propagation of feature annotation.</text>
</comment>
<dbReference type="PANTHER" id="PTHR43109:SF3">
    <property type="entry name" value="DYNEIN AXONEMAL ASSEMBLY FACTOR 8"/>
    <property type="match status" value="1"/>
</dbReference>
<organism evidence="7 8">
    <name type="scientific">Acanthaster planci</name>
    <name type="common">Crown-of-thorns starfish</name>
    <dbReference type="NCBI Taxonomy" id="133434"/>
    <lineage>
        <taxon>Eukaryota</taxon>
        <taxon>Metazoa</taxon>
        <taxon>Echinodermata</taxon>
        <taxon>Eleutherozoa</taxon>
        <taxon>Asterozoa</taxon>
        <taxon>Asteroidea</taxon>
        <taxon>Valvatacea</taxon>
        <taxon>Valvatida</taxon>
        <taxon>Acanthasteridae</taxon>
        <taxon>Acanthaster</taxon>
    </lineage>
</organism>
<dbReference type="OMA" id="ADPINNG"/>
<feature type="region of interest" description="Disordered" evidence="5">
    <location>
        <begin position="333"/>
        <end position="363"/>
    </location>
</feature>
<feature type="compositionally biased region" description="Low complexity" evidence="5">
    <location>
        <begin position="1475"/>
        <end position="1485"/>
    </location>
</feature>
<dbReference type="SMART" id="SM00562">
    <property type="entry name" value="NDK"/>
    <property type="match status" value="1"/>
</dbReference>
<feature type="compositionally biased region" description="Basic and acidic residues" evidence="5">
    <location>
        <begin position="237"/>
        <end position="251"/>
    </location>
</feature>
<sequence>MEKPTSTQDMARPGGDSAPFEVPALPEGIGMQPQLDTIFAEVQASLPSIDFDLSDVSSDEEIAVVSRSLKTPTALDPHQEIEMSPETWRSALEPSNKNAFFQEGALHQCNSAHSSSQSSSRKTSDDSDDGAAKLMSLDSSIVQVGSAHAMVGEDSAFISISGINSDDNQMHSWSDLMNTLEARENGMRTPTNFNAVSNGTGWTQDPGSDSTVARNMALDNRNAPTETYPKADTNSTENEKKRPSTDLEKSRISSMIPIEAPKLSMQDVEDIDLDLLLDSFPAPASRRPEENSRRSPHPQTGGGDGTQTADRGNLSLMEKLAQLCVQQSSGTLSKTQLLGPRPESPRTRKVAWAEGAAKQDRKMRDMGTNTEMDDPMHKHQVPKSTVSIGVSTQSRPVLEYSTHTIGVGTNAIKKERTQTVFLDLRVTTAAKEEKEPDVVPESVKRILQLNSPGGSESDASESSQDEEEDLQVWRENRKRGFKGPSPPQGAAKKSVLKATPPPRVIMLKSDKEKPQTETPITISHAQSAKTKAMPPTLQTTSKQKTAAATHAKEATGKALPATPPPSPTTATAPIKALNQEHLLQDEMRQKLREQREQERAARMRLQKRLEVLRPRLSASGKRPAARSTPIIYDMEASYTASPHCLPPILCPDQECALLTVQLSTSGEIVPQRCPSSDRAVSRNCISITYQLLLTWLLSLVPPEFDYLAEGITKPVADRIPKPESHPFWVVGLQQLYRDDGPILNVAVTPTGPSTGRQHMLKRKTKGLGKESTRDSTPFQAHLSTFLTINTLLTVCPWVESTFACTILRDGGLADTSDQASYDTVLDDGSYVPAFPHISSKPLSMLLTLSQDREAVQRVFPSSEAAFFWQTVDADEAISDLTSTEEYDNYADVQNTMSLVYKSVYRNPRHMLGFYYRILQESLDIAGVRLLYPVEELTPPNGSPRERKQREMDSGQLLKHVNKVGPILAVAIRGAMARTRWLDAMGPSDPQLARRTDPRSLVALFGGQTREEVPMYCPRNPNRVSYELALWFGGRVPESGVVDVGSAGTLASQLRAESGKGQLNQRGRRGKRGSQADLGDQLADSLEVIKKPPYMLVATTQSDIFLVVSPLVPPMCTGGILSACLTRGYQLRGVRRLRLNNKRVSVLGLTGAQVRAFNPLSCTTPTSPAQNYELKLRQQLEAEFPQARPSPMPSMVLLLRKENGLHHAAGLVEALMVHLCVKGMLTTIKESSPSGTLTTSLCFHVAPYSESLLGHLGGDLTGLPTGNLQHSGLGSPPGGFYTNPELEQVVVVTFSGAKALKTVGNTLIRLLGLYPFTPSSQPPSSPMTSLAVGQGLELLGLKWLASLTAAQAKELTPYEVGDRYWQPSVQALASNPALVCVVRGLNAPQLVQSILGTSPVTGALPGKGIANLECIVSMSAEAAFRQATLFFRDQELFADPTMRLNLPYLPPLRSPSLEELSTARFAWAETETGEGTSLLVSSSSPSKNKKGKGKGLTKQQGKGMLVVEESIYKAMLVGPRLLTTVAVIKPLAFRKHLAKILKRIAQENFAVVALRLAIIGSKEAEELVPKEDKQDKMLCALHQEHLMSGPVLLLCLQRENAVRKLLDLLGPANPQDARRQSQFLWRGMYGADPINNGIHGSESYQAAVNEQKLLFPDGLCCRETADLQADKIICPARDSVMGYQQACLRCFVTKPHPVRTDSNDSFLSPVSSTHSLTSISSGSSTSSTDLLLPSHSALCQTNCLLLTPPLLLTKVKGYYRGHIEVVDALLAHGFTMVGMRMVWFDEDQAQEYSGIYSKSFLNLPKILCHGPSIVVAVERDNAVSCFDALLGSCFDKESAISKYGEHILRPKDPKEASKHLEFFFDKLVPRSQGEIVPR</sequence>
<dbReference type="KEGG" id="aplc:110989830"/>
<dbReference type="OrthoDB" id="2162449at2759"/>
<accession>A0A8B7ZZL2</accession>
<keyword evidence="4" id="KW-0175">Coiled coil</keyword>
<feature type="region of interest" description="Disordered" evidence="5">
    <location>
        <begin position="1"/>
        <end position="28"/>
    </location>
</feature>
<dbReference type="PROSITE" id="PS51374">
    <property type="entry name" value="NDPK_LIKE"/>
    <property type="match status" value="2"/>
</dbReference>
<feature type="region of interest" description="Disordered" evidence="5">
    <location>
        <begin position="281"/>
        <end position="310"/>
    </location>
</feature>
<dbReference type="InterPro" id="IPR036850">
    <property type="entry name" value="NDK-like_dom_sf"/>
</dbReference>
<reference evidence="8" key="1">
    <citation type="submission" date="2025-08" db="UniProtKB">
        <authorList>
            <consortium name="RefSeq"/>
        </authorList>
    </citation>
    <scope>IDENTIFICATION</scope>
</reference>
<protein>
    <submittedName>
        <fullName evidence="8">Uncharacterized protein LOC110989830</fullName>
    </submittedName>
</protein>
<feature type="domain" description="Nucleoside diphosphate kinase-like" evidence="6">
    <location>
        <begin position="1520"/>
        <end position="1660"/>
    </location>
</feature>
<evidence type="ECO:0000256" key="3">
    <source>
        <dbReference type="PROSITE-ProRule" id="PRU00706"/>
    </source>
</evidence>
<comment type="similarity">
    <text evidence="3">Belongs to the NDK family.</text>
</comment>
<feature type="region of interest" description="Disordered" evidence="5">
    <location>
        <begin position="219"/>
        <end position="253"/>
    </location>
</feature>
<keyword evidence="7" id="KW-1185">Reference proteome</keyword>
<dbReference type="Proteomes" id="UP000694845">
    <property type="component" value="Unplaced"/>
</dbReference>
<feature type="compositionally biased region" description="Low complexity" evidence="5">
    <location>
        <begin position="536"/>
        <end position="549"/>
    </location>
</feature>
<dbReference type="GO" id="GO:0005879">
    <property type="term" value="C:axonemal microtubule"/>
    <property type="evidence" value="ECO:0007669"/>
    <property type="project" value="TreeGrafter"/>
</dbReference>
<feature type="region of interest" description="Disordered" evidence="5">
    <location>
        <begin position="108"/>
        <end position="131"/>
    </location>
</feature>
<dbReference type="Gene3D" id="3.30.70.141">
    <property type="entry name" value="Nucleoside diphosphate kinase-like domain"/>
    <property type="match status" value="4"/>
</dbReference>
<dbReference type="GeneID" id="110989830"/>
<evidence type="ECO:0000256" key="4">
    <source>
        <dbReference type="SAM" id="Coils"/>
    </source>
</evidence>
<evidence type="ECO:0000256" key="1">
    <source>
        <dbReference type="ARBA" id="ARBA00004496"/>
    </source>
</evidence>
<keyword evidence="2" id="KW-0963">Cytoplasm</keyword>
<evidence type="ECO:0000256" key="5">
    <source>
        <dbReference type="SAM" id="MobiDB-lite"/>
    </source>
</evidence>
<dbReference type="RefSeq" id="XP_022110175.1">
    <property type="nucleotide sequence ID" value="XM_022254483.1"/>
</dbReference>
<feature type="coiled-coil region" evidence="4">
    <location>
        <begin position="574"/>
        <end position="608"/>
    </location>
</feature>
<evidence type="ECO:0000259" key="6">
    <source>
        <dbReference type="SMART" id="SM00562"/>
    </source>
</evidence>
<feature type="region of interest" description="Disordered" evidence="5">
    <location>
        <begin position="1055"/>
        <end position="1077"/>
    </location>
</feature>
<evidence type="ECO:0000256" key="2">
    <source>
        <dbReference type="ARBA" id="ARBA00022490"/>
    </source>
</evidence>